<reference evidence="5" key="1">
    <citation type="submission" date="2018-05" db="EMBL/GenBank/DDBJ databases">
        <authorList>
            <person name="Lanie J.A."/>
            <person name="Ng W.-L."/>
            <person name="Kazmierczak K.M."/>
            <person name="Andrzejewski T.M."/>
            <person name="Davidsen T.M."/>
            <person name="Wayne K.J."/>
            <person name="Tettelin H."/>
            <person name="Glass J.I."/>
            <person name="Rusch D."/>
            <person name="Podicherti R."/>
            <person name="Tsui H.-C.T."/>
            <person name="Winkler M.E."/>
        </authorList>
    </citation>
    <scope>NUCLEOTIDE SEQUENCE</scope>
</reference>
<evidence type="ECO:0000256" key="3">
    <source>
        <dbReference type="ARBA" id="ARBA00023027"/>
    </source>
</evidence>
<dbReference type="EMBL" id="UINC01063014">
    <property type="protein sequence ID" value="SVB90179.1"/>
    <property type="molecule type" value="Genomic_DNA"/>
</dbReference>
<dbReference type="Gene3D" id="3.40.50.720">
    <property type="entry name" value="NAD(P)-binding Rossmann-like Domain"/>
    <property type="match status" value="1"/>
</dbReference>
<keyword evidence="3" id="KW-0520">NAD</keyword>
<comment type="similarity">
    <text evidence="1">Belongs to the NAD(P)-dependent epimerase/dehydratase family.</text>
</comment>
<dbReference type="PANTHER" id="PTHR43103">
    <property type="entry name" value="NUCLEOSIDE-DIPHOSPHATE-SUGAR EPIMERASE"/>
    <property type="match status" value="1"/>
</dbReference>
<evidence type="ECO:0000256" key="2">
    <source>
        <dbReference type="ARBA" id="ARBA00023002"/>
    </source>
</evidence>
<feature type="domain" description="NAD-dependent epimerase/dehydratase" evidence="4">
    <location>
        <begin position="6"/>
        <end position="191"/>
    </location>
</feature>
<proteinExistence type="inferred from homology"/>
<dbReference type="GO" id="GO:0016491">
    <property type="term" value="F:oxidoreductase activity"/>
    <property type="evidence" value="ECO:0007669"/>
    <property type="project" value="UniProtKB-KW"/>
</dbReference>
<keyword evidence="2" id="KW-0560">Oxidoreductase</keyword>
<organism evidence="5">
    <name type="scientific">marine metagenome</name>
    <dbReference type="NCBI Taxonomy" id="408172"/>
    <lineage>
        <taxon>unclassified sequences</taxon>
        <taxon>metagenomes</taxon>
        <taxon>ecological metagenomes</taxon>
    </lineage>
</organism>
<protein>
    <recommendedName>
        <fullName evidence="4">NAD-dependent epimerase/dehydratase domain-containing protein</fullName>
    </recommendedName>
</protein>
<gene>
    <name evidence="5" type="ORF">METZ01_LOCUS243033</name>
</gene>
<accession>A0A382HSN8</accession>
<dbReference type="InterPro" id="IPR036291">
    <property type="entry name" value="NAD(P)-bd_dom_sf"/>
</dbReference>
<dbReference type="InterPro" id="IPR001509">
    <property type="entry name" value="Epimerase_deHydtase"/>
</dbReference>
<name>A0A382HSN8_9ZZZZ</name>
<dbReference type="Pfam" id="PF01370">
    <property type="entry name" value="Epimerase"/>
    <property type="match status" value="1"/>
</dbReference>
<dbReference type="AlphaFoldDB" id="A0A382HSN8"/>
<evidence type="ECO:0000256" key="1">
    <source>
        <dbReference type="ARBA" id="ARBA00007637"/>
    </source>
</evidence>
<feature type="non-terminal residue" evidence="5">
    <location>
        <position position="251"/>
    </location>
</feature>
<sequence>MSKLKILVTGMCGRLGTVIGEKLNQDFELTSLDLTSKKGFKSYTASIACLEAIQPAFLSQDVVIHLGADPRGEAPWTSILENNIIGTRNVFEAARIAGVKRVIFATTNHVVGYLYQQNNLYKSIFEGTLKDFNVKIPQIPNNSSNPDCLYAVSKLFGESLASYYHDKFKMSFICIRFGGIEVPDRKVNDHPSKRAVWLSHTDLAQIIKLSINAPSSVGYEIIYGISNNTLKVHDLTSAKSSIGYHPVDDAG</sequence>
<dbReference type="SUPFAM" id="SSF51735">
    <property type="entry name" value="NAD(P)-binding Rossmann-fold domains"/>
    <property type="match status" value="1"/>
</dbReference>
<dbReference type="PANTHER" id="PTHR43103:SF5">
    <property type="entry name" value="4-EPIMERASE, PUTATIVE (AFU_ORTHOLOGUE AFUA_7G00360)-RELATED"/>
    <property type="match status" value="1"/>
</dbReference>
<evidence type="ECO:0000313" key="5">
    <source>
        <dbReference type="EMBL" id="SVB90179.1"/>
    </source>
</evidence>
<dbReference type="CDD" id="cd08946">
    <property type="entry name" value="SDR_e"/>
    <property type="match status" value="1"/>
</dbReference>
<evidence type="ECO:0000259" key="4">
    <source>
        <dbReference type="Pfam" id="PF01370"/>
    </source>
</evidence>